<feature type="compositionally biased region" description="Polar residues" evidence="8">
    <location>
        <begin position="1"/>
        <end position="37"/>
    </location>
</feature>
<gene>
    <name evidence="9" type="ORF">ARMGADRAFT_952591</name>
</gene>
<keyword evidence="6" id="KW-0906">Nuclear pore complex</keyword>
<dbReference type="Pfam" id="PF13634">
    <property type="entry name" value="Nucleoporin_FG"/>
    <property type="match status" value="2"/>
</dbReference>
<dbReference type="Proteomes" id="UP000217790">
    <property type="component" value="Unassembled WGS sequence"/>
</dbReference>
<protein>
    <recommendedName>
        <fullName evidence="11">Nucleoporin nup45</fullName>
    </recommendedName>
</protein>
<feature type="compositionally biased region" description="Polar residues" evidence="8">
    <location>
        <begin position="241"/>
        <end position="254"/>
    </location>
</feature>
<reference evidence="10" key="1">
    <citation type="journal article" date="2017" name="Nat. Ecol. Evol.">
        <title>Genome expansion and lineage-specific genetic innovations in the forest pathogenic fungi Armillaria.</title>
        <authorList>
            <person name="Sipos G."/>
            <person name="Prasanna A.N."/>
            <person name="Walter M.C."/>
            <person name="O'Connor E."/>
            <person name="Balint B."/>
            <person name="Krizsan K."/>
            <person name="Kiss B."/>
            <person name="Hess J."/>
            <person name="Varga T."/>
            <person name="Slot J."/>
            <person name="Riley R."/>
            <person name="Boka B."/>
            <person name="Rigling D."/>
            <person name="Barry K."/>
            <person name="Lee J."/>
            <person name="Mihaltcheva S."/>
            <person name="LaButti K."/>
            <person name="Lipzen A."/>
            <person name="Waldron R."/>
            <person name="Moloney N.M."/>
            <person name="Sperisen C."/>
            <person name="Kredics L."/>
            <person name="Vagvoelgyi C."/>
            <person name="Patrignani A."/>
            <person name="Fitzpatrick D."/>
            <person name="Nagy I."/>
            <person name="Doyle S."/>
            <person name="Anderson J.B."/>
            <person name="Grigoriev I.V."/>
            <person name="Gueldener U."/>
            <person name="Muensterkoetter M."/>
            <person name="Nagy L.G."/>
        </authorList>
    </citation>
    <scope>NUCLEOTIDE SEQUENCE [LARGE SCALE GENOMIC DNA]</scope>
    <source>
        <strain evidence="10">Ar21-2</strain>
    </source>
</reference>
<proteinExistence type="predicted"/>
<dbReference type="PANTHER" id="PTHR13437">
    <property type="entry name" value="NUCLEOPORIN P58/P45 NUCLEOPORIN-LIKE PROTEIN 1"/>
    <property type="match status" value="1"/>
</dbReference>
<dbReference type="GO" id="GO:0005643">
    <property type="term" value="C:nuclear pore"/>
    <property type="evidence" value="ECO:0007669"/>
    <property type="project" value="UniProtKB-SubCell"/>
</dbReference>
<dbReference type="STRING" id="47427.A0A2H3EJX1"/>
<dbReference type="OrthoDB" id="2538017at2759"/>
<feature type="compositionally biased region" description="Low complexity" evidence="8">
    <location>
        <begin position="192"/>
        <end position="205"/>
    </location>
</feature>
<feature type="compositionally biased region" description="Low complexity" evidence="8">
    <location>
        <begin position="225"/>
        <end position="234"/>
    </location>
</feature>
<evidence type="ECO:0000256" key="6">
    <source>
        <dbReference type="ARBA" id="ARBA00023132"/>
    </source>
</evidence>
<dbReference type="GO" id="GO:0017056">
    <property type="term" value="F:structural constituent of nuclear pore"/>
    <property type="evidence" value="ECO:0007669"/>
    <property type="project" value="InterPro"/>
</dbReference>
<evidence type="ECO:0000256" key="3">
    <source>
        <dbReference type="ARBA" id="ARBA00022816"/>
    </source>
</evidence>
<keyword evidence="5" id="KW-0811">Translocation</keyword>
<accession>A0A2H3EJX1</accession>
<evidence type="ECO:0000256" key="4">
    <source>
        <dbReference type="ARBA" id="ARBA00022927"/>
    </source>
</evidence>
<feature type="compositionally biased region" description="Low complexity" evidence="8">
    <location>
        <begin position="73"/>
        <end position="87"/>
    </location>
</feature>
<dbReference type="InterPro" id="IPR025574">
    <property type="entry name" value="Nucleoporin_FG_rpt"/>
</dbReference>
<feature type="compositionally biased region" description="Polar residues" evidence="8">
    <location>
        <begin position="54"/>
        <end position="72"/>
    </location>
</feature>
<keyword evidence="10" id="KW-1185">Reference proteome</keyword>
<evidence type="ECO:0000256" key="5">
    <source>
        <dbReference type="ARBA" id="ARBA00023010"/>
    </source>
</evidence>
<sequence>MAFASNTSAFGSSAFGQKPTSGSSIFGTPNTTTTPNAFSAFGQNNQQQQQQQQPATNSVFGQPSQPTSSLFGQPSQQQQQQQQPAASTSLFGQPSQPQATTTTNPLFGQPAQQQQQNTSLFGQQNQNQSGTSSLFGQPAKTGTTSLFGQPSQPTTGTTSLFGQGSQPTTTTGTTSLFGQPSQQQAPATGLFGQSTGQQNQTQGSSLFGNSTNSAFGGSAFGSNNQAQQQQQQQQPAGGLFGNTSTNIPQSQPTVTAFGGGGTLFGRPQQTSFGSTIGAQTPAQASGPPLFTKTTKFNDLPDEIKRTFEQIESHIQGRVQISKDLQQRHLGEEPSKGQELIRGVHKDLVNTVSTIRSDLHYTKDLKAKAERAVEDTIISMRIIDGFRNPQANGAYLKDHASFPFEFFNRLSTQMSERLAWCKSTIEQIERKLSSMAHQSQYTPHGISTTLQAQHATFLALASKTAVLDAELQKIKGLYTQLWRSRTGSVRDPFNELDMDKNIAKGSDLGLSGLSVR</sequence>
<feature type="compositionally biased region" description="Polar residues" evidence="8">
    <location>
        <begin position="88"/>
        <end position="106"/>
    </location>
</feature>
<keyword evidence="3" id="KW-0509">mRNA transport</keyword>
<keyword evidence="4" id="KW-0653">Protein transport</keyword>
<evidence type="ECO:0000313" key="10">
    <source>
        <dbReference type="Proteomes" id="UP000217790"/>
    </source>
</evidence>
<dbReference type="OMA" id="RDNTDVF"/>
<evidence type="ECO:0008006" key="11">
    <source>
        <dbReference type="Google" id="ProtNLM"/>
    </source>
</evidence>
<dbReference type="InterPro" id="IPR024882">
    <property type="entry name" value="NUP58/p45/49"/>
</dbReference>
<evidence type="ECO:0000256" key="8">
    <source>
        <dbReference type="SAM" id="MobiDB-lite"/>
    </source>
</evidence>
<evidence type="ECO:0000313" key="9">
    <source>
        <dbReference type="EMBL" id="PBL03583.1"/>
    </source>
</evidence>
<evidence type="ECO:0000256" key="2">
    <source>
        <dbReference type="ARBA" id="ARBA00022448"/>
    </source>
</evidence>
<feature type="compositionally biased region" description="Low complexity" evidence="8">
    <location>
        <begin position="43"/>
        <end position="53"/>
    </location>
</feature>
<name>A0A2H3EJX1_ARMGA</name>
<dbReference type="Gene3D" id="6.10.140.1350">
    <property type="match status" value="1"/>
</dbReference>
<dbReference type="EMBL" id="KZ293644">
    <property type="protein sequence ID" value="PBL03583.1"/>
    <property type="molecule type" value="Genomic_DNA"/>
</dbReference>
<feature type="compositionally biased region" description="Polar residues" evidence="8">
    <location>
        <begin position="267"/>
        <end position="283"/>
    </location>
</feature>
<organism evidence="9 10">
    <name type="scientific">Armillaria gallica</name>
    <name type="common">Bulbous honey fungus</name>
    <name type="synonym">Armillaria bulbosa</name>
    <dbReference type="NCBI Taxonomy" id="47427"/>
    <lineage>
        <taxon>Eukaryota</taxon>
        <taxon>Fungi</taxon>
        <taxon>Dikarya</taxon>
        <taxon>Basidiomycota</taxon>
        <taxon>Agaricomycotina</taxon>
        <taxon>Agaricomycetes</taxon>
        <taxon>Agaricomycetidae</taxon>
        <taxon>Agaricales</taxon>
        <taxon>Marasmiineae</taxon>
        <taxon>Physalacriaceae</taxon>
        <taxon>Armillaria</taxon>
    </lineage>
</organism>
<feature type="compositionally biased region" description="Low complexity" evidence="8">
    <location>
        <begin position="161"/>
        <end position="180"/>
    </location>
</feature>
<feature type="compositionally biased region" description="Polar residues" evidence="8">
    <location>
        <begin position="206"/>
        <end position="224"/>
    </location>
</feature>
<dbReference type="PANTHER" id="PTHR13437:SF2">
    <property type="entry name" value="NUCLEOPORIN P58_P45"/>
    <property type="match status" value="1"/>
</dbReference>
<dbReference type="GO" id="GO:0015031">
    <property type="term" value="P:protein transport"/>
    <property type="evidence" value="ECO:0007669"/>
    <property type="project" value="UniProtKB-KW"/>
</dbReference>
<feature type="compositionally biased region" description="Polar residues" evidence="8">
    <location>
        <begin position="129"/>
        <end position="160"/>
    </location>
</feature>
<evidence type="ECO:0000256" key="1">
    <source>
        <dbReference type="ARBA" id="ARBA00004567"/>
    </source>
</evidence>
<evidence type="ECO:0000256" key="7">
    <source>
        <dbReference type="ARBA" id="ARBA00023242"/>
    </source>
</evidence>
<dbReference type="AlphaFoldDB" id="A0A2H3EJX1"/>
<dbReference type="InParanoid" id="A0A2H3EJX1"/>
<feature type="region of interest" description="Disordered" evidence="8">
    <location>
        <begin position="1"/>
        <end position="295"/>
    </location>
</feature>
<keyword evidence="7" id="KW-0539">Nucleus</keyword>
<dbReference type="GO" id="GO:0008139">
    <property type="term" value="F:nuclear localization sequence binding"/>
    <property type="evidence" value="ECO:0007669"/>
    <property type="project" value="InterPro"/>
</dbReference>
<comment type="subcellular location">
    <subcellularLocation>
        <location evidence="1">Nucleus</location>
        <location evidence="1">Nuclear pore complex</location>
    </subcellularLocation>
</comment>
<keyword evidence="2" id="KW-0813">Transport</keyword>
<dbReference type="GO" id="GO:0051028">
    <property type="term" value="P:mRNA transport"/>
    <property type="evidence" value="ECO:0007669"/>
    <property type="project" value="UniProtKB-KW"/>
</dbReference>